<proteinExistence type="predicted"/>
<keyword evidence="3" id="KW-1185">Reference proteome</keyword>
<accession>A0A5E3ZWX2</accession>
<gene>
    <name evidence="2" type="ORF">LC603019_00708</name>
</gene>
<feature type="region of interest" description="Disordered" evidence="1">
    <location>
        <begin position="37"/>
        <end position="58"/>
    </location>
</feature>
<dbReference type="AlphaFoldDB" id="A0A5E3ZWX2"/>
<sequence length="58" mass="6848">MKSTFATSGNEKCNRWLRMFKVYVVECNWAPQENRDVRASQYRDRSAPIPTHEEGRLS</sequence>
<evidence type="ECO:0000256" key="1">
    <source>
        <dbReference type="SAM" id="MobiDB-lite"/>
    </source>
</evidence>
<dbReference type="EMBL" id="LR584267">
    <property type="protein sequence ID" value="VHO00388.1"/>
    <property type="molecule type" value="Genomic_DNA"/>
</dbReference>
<protein>
    <submittedName>
        <fullName evidence="2">Uncharacterized protein</fullName>
    </submittedName>
</protein>
<evidence type="ECO:0000313" key="2">
    <source>
        <dbReference type="EMBL" id="VHO00388.1"/>
    </source>
</evidence>
<organism evidence="2 3">
    <name type="scientific">Lawsonella clevelandensis</name>
    <dbReference type="NCBI Taxonomy" id="1528099"/>
    <lineage>
        <taxon>Bacteria</taxon>
        <taxon>Bacillati</taxon>
        <taxon>Actinomycetota</taxon>
        <taxon>Actinomycetes</taxon>
        <taxon>Mycobacteriales</taxon>
        <taxon>Lawsonellaceae</taxon>
        <taxon>Lawsonella</taxon>
    </lineage>
</organism>
<evidence type="ECO:0000313" key="3">
    <source>
        <dbReference type="Proteomes" id="UP000324288"/>
    </source>
</evidence>
<name>A0A5E3ZWX2_9ACTN</name>
<dbReference type="Proteomes" id="UP000324288">
    <property type="component" value="Chromosome"/>
</dbReference>
<reference evidence="2 3" key="1">
    <citation type="submission" date="2019-04" db="EMBL/GenBank/DDBJ databases">
        <authorList>
            <person name="Seth-Smith MB H."/>
            <person name="Seth-Smith H."/>
        </authorList>
    </citation>
    <scope>NUCLEOTIDE SEQUENCE [LARGE SCALE GENOMIC DNA]</scope>
    <source>
        <strain evidence="2">USB-603019</strain>
    </source>
</reference>